<dbReference type="EMBL" id="AP024563">
    <property type="protein sequence ID" value="BCU07620.1"/>
    <property type="molecule type" value="Genomic_DNA"/>
</dbReference>
<dbReference type="InterPro" id="IPR039554">
    <property type="entry name" value="HigA2-like_HTH"/>
</dbReference>
<dbReference type="Pfam" id="PF13744">
    <property type="entry name" value="HTH_37"/>
    <property type="match status" value="1"/>
</dbReference>
<dbReference type="InterPro" id="IPR010982">
    <property type="entry name" value="Lambda_DNA-bd_dom_sf"/>
</dbReference>
<dbReference type="CDD" id="cd00093">
    <property type="entry name" value="HTH_XRE"/>
    <property type="match status" value="1"/>
</dbReference>
<dbReference type="Proteomes" id="UP000680679">
    <property type="component" value="Chromosome"/>
</dbReference>
<sequence length="110" mass="12147">MSTHAPSLPHASNTDPKDLDTRIIESSGNVFTDLGFDPAEAEVLKLRAEVMLRTAEQLKARGWTQAEAARHLGITQPRVSRLVKGKVEDFSLDMLLTLATRAGLRPELRL</sequence>
<protein>
    <submittedName>
        <fullName evidence="3">Transcriptional regulator</fullName>
    </submittedName>
</protein>
<accession>A0ABN6GCE6</accession>
<evidence type="ECO:0000313" key="3">
    <source>
        <dbReference type="EMBL" id="BCU07620.1"/>
    </source>
</evidence>
<reference evidence="3 4" key="1">
    <citation type="submission" date="2021-04" db="EMBL/GenBank/DDBJ databases">
        <title>Complete genome sequencing of Allochromatium tepidum strain NZ.</title>
        <authorList>
            <person name="Tsukatani Y."/>
            <person name="Mori H."/>
        </authorList>
    </citation>
    <scope>NUCLEOTIDE SEQUENCE [LARGE SCALE GENOMIC DNA]</scope>
    <source>
        <strain evidence="3 4">NZ</strain>
    </source>
</reference>
<dbReference type="InterPro" id="IPR001387">
    <property type="entry name" value="Cro/C1-type_HTH"/>
</dbReference>
<keyword evidence="4" id="KW-1185">Reference proteome</keyword>
<feature type="compositionally biased region" description="Polar residues" evidence="1">
    <location>
        <begin position="1"/>
        <end position="14"/>
    </location>
</feature>
<evidence type="ECO:0000256" key="1">
    <source>
        <dbReference type="SAM" id="MobiDB-lite"/>
    </source>
</evidence>
<feature type="domain" description="HTH cro/C1-type" evidence="2">
    <location>
        <begin position="59"/>
        <end position="109"/>
    </location>
</feature>
<name>A0ABN6GCE6_9GAMM</name>
<feature type="region of interest" description="Disordered" evidence="1">
    <location>
        <begin position="1"/>
        <end position="20"/>
    </location>
</feature>
<proteinExistence type="predicted"/>
<evidence type="ECO:0000259" key="2">
    <source>
        <dbReference type="PROSITE" id="PS50943"/>
    </source>
</evidence>
<dbReference type="SMART" id="SM00530">
    <property type="entry name" value="HTH_XRE"/>
    <property type="match status" value="1"/>
</dbReference>
<gene>
    <name evidence="3" type="ORF">Atep_22970</name>
</gene>
<dbReference type="SUPFAM" id="SSF47413">
    <property type="entry name" value="lambda repressor-like DNA-binding domains"/>
    <property type="match status" value="1"/>
</dbReference>
<dbReference type="Gene3D" id="1.10.260.40">
    <property type="entry name" value="lambda repressor-like DNA-binding domains"/>
    <property type="match status" value="1"/>
</dbReference>
<organism evidence="3 4">
    <name type="scientific">Allochromatium tepidum</name>
    <dbReference type="NCBI Taxonomy" id="553982"/>
    <lineage>
        <taxon>Bacteria</taxon>
        <taxon>Pseudomonadati</taxon>
        <taxon>Pseudomonadota</taxon>
        <taxon>Gammaproteobacteria</taxon>
        <taxon>Chromatiales</taxon>
        <taxon>Chromatiaceae</taxon>
        <taxon>Allochromatium</taxon>
    </lineage>
</organism>
<dbReference type="PROSITE" id="PS50943">
    <property type="entry name" value="HTH_CROC1"/>
    <property type="match status" value="1"/>
</dbReference>
<evidence type="ECO:0000313" key="4">
    <source>
        <dbReference type="Proteomes" id="UP000680679"/>
    </source>
</evidence>
<dbReference type="RefSeq" id="WP_213378704.1">
    <property type="nucleotide sequence ID" value="NZ_AP024563.1"/>
</dbReference>